<evidence type="ECO:0000313" key="2">
    <source>
        <dbReference type="EMBL" id="CAF1480966.1"/>
    </source>
</evidence>
<dbReference type="Proteomes" id="UP000663889">
    <property type="component" value="Unassembled WGS sequence"/>
</dbReference>
<feature type="non-terminal residue" evidence="1">
    <location>
        <position position="1"/>
    </location>
</feature>
<evidence type="ECO:0000313" key="3">
    <source>
        <dbReference type="Proteomes" id="UP000663882"/>
    </source>
</evidence>
<dbReference type="EMBL" id="CAJNOU010005524">
    <property type="protein sequence ID" value="CAF1480966.1"/>
    <property type="molecule type" value="Genomic_DNA"/>
</dbReference>
<organism evidence="1 3">
    <name type="scientific">Rotaria sordida</name>
    <dbReference type="NCBI Taxonomy" id="392033"/>
    <lineage>
        <taxon>Eukaryota</taxon>
        <taxon>Metazoa</taxon>
        <taxon>Spiralia</taxon>
        <taxon>Gnathifera</taxon>
        <taxon>Rotifera</taxon>
        <taxon>Eurotatoria</taxon>
        <taxon>Bdelloidea</taxon>
        <taxon>Philodinida</taxon>
        <taxon>Philodinidae</taxon>
        <taxon>Rotaria</taxon>
    </lineage>
</organism>
<comment type="caution">
    <text evidence="1">The sequence shown here is derived from an EMBL/GenBank/DDBJ whole genome shotgun (WGS) entry which is preliminary data.</text>
</comment>
<proteinExistence type="predicted"/>
<dbReference type="Proteomes" id="UP000663882">
    <property type="component" value="Unassembled WGS sequence"/>
</dbReference>
<reference evidence="1" key="1">
    <citation type="submission" date="2021-02" db="EMBL/GenBank/DDBJ databases">
        <authorList>
            <person name="Nowell W R."/>
        </authorList>
    </citation>
    <scope>NUCLEOTIDE SEQUENCE</scope>
</reference>
<accession>A0A815KEI1</accession>
<protein>
    <submittedName>
        <fullName evidence="1">Uncharacterized protein</fullName>
    </submittedName>
</protein>
<gene>
    <name evidence="1" type="ORF">RFH988_LOCUS34527</name>
    <name evidence="2" type="ORF">SEV965_LOCUS35096</name>
</gene>
<dbReference type="EMBL" id="CAJNOO010004819">
    <property type="protein sequence ID" value="CAF1394847.1"/>
    <property type="molecule type" value="Genomic_DNA"/>
</dbReference>
<name>A0A815KEI1_9BILA</name>
<evidence type="ECO:0000313" key="1">
    <source>
        <dbReference type="EMBL" id="CAF1394847.1"/>
    </source>
</evidence>
<dbReference type="AlphaFoldDB" id="A0A815KEI1"/>
<sequence>SSSDELLIPPPTERAE</sequence>